<dbReference type="InterPro" id="IPR015422">
    <property type="entry name" value="PyrdxlP-dep_Trfase_small"/>
</dbReference>
<feature type="domain" description="Aminotransferase class I/classII large" evidence="3">
    <location>
        <begin position="18"/>
        <end position="341"/>
    </location>
</feature>
<name>A0A844FJW1_9FIRM</name>
<dbReference type="InterPro" id="IPR004839">
    <property type="entry name" value="Aminotransferase_I/II_large"/>
</dbReference>
<evidence type="ECO:0000259" key="3">
    <source>
        <dbReference type="Pfam" id="PF00155"/>
    </source>
</evidence>
<dbReference type="Proteomes" id="UP000462760">
    <property type="component" value="Unassembled WGS sequence"/>
</dbReference>
<sequence length="349" mass="40509">MKHGGDLISYADYYQGELIDFSSNINPLGPPEGLKRELINSFNTLISYPDIQYRYLRKAISEYLKCNIENVIVGNGAVEIINNIIHLFKRVIIFIPSFSEYEDRARVFGKEVLKLNYLEDFSLDLENLEENMMEGDLLVLGNPNNPTGLRIEIDELKKAYKIVRAKGGFLLLDEAFFEFCPEDYDSIDIFSDEDFKGVGIIRAATKFFALPGIRLGYACTSKDMVEEYKKIELPWSVNALADCAGRYIFNCKDYIDKSKRYIEAERKFLLEELSKIEGIKLYTTHTNYILIKLLNWDEEFVFHKFLKDGLVVRKCSSFDGLDKSYIRVAIKDRDKNLRLIKSFKELERL</sequence>
<dbReference type="OrthoDB" id="9813612at2"/>
<evidence type="ECO:0000313" key="5">
    <source>
        <dbReference type="Proteomes" id="UP000462760"/>
    </source>
</evidence>
<proteinExistence type="predicted"/>
<comment type="caution">
    <text evidence="4">The sequence shown here is derived from an EMBL/GenBank/DDBJ whole genome shotgun (WGS) entry which is preliminary data.</text>
</comment>
<keyword evidence="4" id="KW-0032">Aminotransferase</keyword>
<dbReference type="AlphaFoldDB" id="A0A844FJW1"/>
<evidence type="ECO:0000256" key="2">
    <source>
        <dbReference type="ARBA" id="ARBA00022898"/>
    </source>
</evidence>
<dbReference type="InterPro" id="IPR015424">
    <property type="entry name" value="PyrdxlP-dep_Trfase"/>
</dbReference>
<protein>
    <submittedName>
        <fullName evidence="4">Aminotransferase class I/II-fold pyridoxal phosphate-dependent enzyme</fullName>
    </submittedName>
</protein>
<dbReference type="Pfam" id="PF00155">
    <property type="entry name" value="Aminotran_1_2"/>
    <property type="match status" value="1"/>
</dbReference>
<dbReference type="Gene3D" id="3.90.1150.10">
    <property type="entry name" value="Aspartate Aminotransferase, domain 1"/>
    <property type="match status" value="1"/>
</dbReference>
<keyword evidence="4" id="KW-0808">Transferase</keyword>
<keyword evidence="2" id="KW-0663">Pyridoxal phosphate</keyword>
<dbReference type="PANTHER" id="PTHR42885:SF1">
    <property type="entry name" value="THREONINE-PHOSPHATE DECARBOXYLASE"/>
    <property type="match status" value="1"/>
</dbReference>
<evidence type="ECO:0000313" key="4">
    <source>
        <dbReference type="EMBL" id="MSS44374.1"/>
    </source>
</evidence>
<dbReference type="CDD" id="cd00609">
    <property type="entry name" value="AAT_like"/>
    <property type="match status" value="1"/>
</dbReference>
<accession>A0A844FJW1</accession>
<organism evidence="4 5">
    <name type="scientific">Anaerosalibacter bizertensis</name>
    <dbReference type="NCBI Taxonomy" id="932217"/>
    <lineage>
        <taxon>Bacteria</taxon>
        <taxon>Bacillati</taxon>
        <taxon>Bacillota</taxon>
        <taxon>Tissierellia</taxon>
        <taxon>Tissierellales</taxon>
        <taxon>Sporanaerobacteraceae</taxon>
        <taxon>Anaerosalibacter</taxon>
    </lineage>
</organism>
<dbReference type="EMBL" id="VULR01000024">
    <property type="protein sequence ID" value="MSS44374.1"/>
    <property type="molecule type" value="Genomic_DNA"/>
</dbReference>
<dbReference type="GO" id="GO:0030170">
    <property type="term" value="F:pyridoxal phosphate binding"/>
    <property type="evidence" value="ECO:0007669"/>
    <property type="project" value="InterPro"/>
</dbReference>
<evidence type="ECO:0000256" key="1">
    <source>
        <dbReference type="ARBA" id="ARBA00001933"/>
    </source>
</evidence>
<dbReference type="GO" id="GO:0008483">
    <property type="term" value="F:transaminase activity"/>
    <property type="evidence" value="ECO:0007669"/>
    <property type="project" value="UniProtKB-KW"/>
</dbReference>
<dbReference type="SUPFAM" id="SSF53383">
    <property type="entry name" value="PLP-dependent transferases"/>
    <property type="match status" value="1"/>
</dbReference>
<reference evidence="4 5" key="1">
    <citation type="submission" date="2019-08" db="EMBL/GenBank/DDBJ databases">
        <title>In-depth cultivation of the pig gut microbiome towards novel bacterial diversity and tailored functional studies.</title>
        <authorList>
            <person name="Wylensek D."/>
            <person name="Hitch T.C.A."/>
            <person name="Clavel T."/>
        </authorList>
    </citation>
    <scope>NUCLEOTIDE SEQUENCE [LARGE SCALE GENOMIC DNA]</scope>
    <source>
        <strain evidence="4 5">Med78-601-WT-4W-RMD-3</strain>
    </source>
</reference>
<dbReference type="PANTHER" id="PTHR42885">
    <property type="entry name" value="HISTIDINOL-PHOSPHATE AMINOTRANSFERASE-RELATED"/>
    <property type="match status" value="1"/>
</dbReference>
<dbReference type="InterPro" id="IPR015421">
    <property type="entry name" value="PyrdxlP-dep_Trfase_major"/>
</dbReference>
<dbReference type="Gene3D" id="3.40.640.10">
    <property type="entry name" value="Type I PLP-dependent aspartate aminotransferase-like (Major domain)"/>
    <property type="match status" value="1"/>
</dbReference>
<comment type="cofactor">
    <cofactor evidence="1">
        <name>pyridoxal 5'-phosphate</name>
        <dbReference type="ChEBI" id="CHEBI:597326"/>
    </cofactor>
</comment>
<gene>
    <name evidence="4" type="ORF">FYJ27_11750</name>
</gene>
<dbReference type="RefSeq" id="WP_154485044.1">
    <property type="nucleotide sequence ID" value="NZ_VULR01000024.1"/>
</dbReference>